<keyword evidence="2" id="KW-1185">Reference proteome</keyword>
<sequence>MVAYTKSTVTPIERQFEIPSSTVGIIDGSFEIDCLHTLGGIGPIFVYSLGSLCAGFYVDIGLVNQGSDGQLALDQKCSRRPVNTVEYEATKALEKPVEQETKGPWGSQQIRWLRNTQWSKQTRTGCQTRRTQGIWSWWEPYC</sequence>
<name>A0ABR3NGN3_9TELE</name>
<proteinExistence type="predicted"/>
<comment type="caution">
    <text evidence="1">The sequence shown here is derived from an EMBL/GenBank/DDBJ whole genome shotgun (WGS) entry which is preliminary data.</text>
</comment>
<evidence type="ECO:0000313" key="1">
    <source>
        <dbReference type="EMBL" id="KAL1276069.1"/>
    </source>
</evidence>
<evidence type="ECO:0000313" key="2">
    <source>
        <dbReference type="Proteomes" id="UP001558613"/>
    </source>
</evidence>
<dbReference type="EMBL" id="JAYMGO010000004">
    <property type="protein sequence ID" value="KAL1276069.1"/>
    <property type="molecule type" value="Genomic_DNA"/>
</dbReference>
<protein>
    <submittedName>
        <fullName evidence="1">Uncharacterized protein</fullName>
    </submittedName>
</protein>
<dbReference type="Proteomes" id="UP001558613">
    <property type="component" value="Unassembled WGS sequence"/>
</dbReference>
<reference evidence="1 2" key="1">
    <citation type="submission" date="2023-09" db="EMBL/GenBank/DDBJ databases">
        <authorList>
            <person name="Wang M."/>
        </authorList>
    </citation>
    <scope>NUCLEOTIDE SEQUENCE [LARGE SCALE GENOMIC DNA]</scope>
    <source>
        <strain evidence="1">GT-2023</strain>
        <tissue evidence="1">Liver</tissue>
    </source>
</reference>
<accession>A0ABR3NGN3</accession>
<gene>
    <name evidence="1" type="ORF">QQF64_035692</name>
</gene>
<organism evidence="1 2">
    <name type="scientific">Cirrhinus molitorella</name>
    <name type="common">mud carp</name>
    <dbReference type="NCBI Taxonomy" id="172907"/>
    <lineage>
        <taxon>Eukaryota</taxon>
        <taxon>Metazoa</taxon>
        <taxon>Chordata</taxon>
        <taxon>Craniata</taxon>
        <taxon>Vertebrata</taxon>
        <taxon>Euteleostomi</taxon>
        <taxon>Actinopterygii</taxon>
        <taxon>Neopterygii</taxon>
        <taxon>Teleostei</taxon>
        <taxon>Ostariophysi</taxon>
        <taxon>Cypriniformes</taxon>
        <taxon>Cyprinidae</taxon>
        <taxon>Labeoninae</taxon>
        <taxon>Labeonini</taxon>
        <taxon>Cirrhinus</taxon>
    </lineage>
</organism>